<dbReference type="AlphaFoldDB" id="A0A927J9N4"/>
<feature type="transmembrane region" description="Helical" evidence="1">
    <location>
        <begin position="188"/>
        <end position="209"/>
    </location>
</feature>
<dbReference type="EMBL" id="JACYWE010000001">
    <property type="protein sequence ID" value="MBD8505253.1"/>
    <property type="molecule type" value="Genomic_DNA"/>
</dbReference>
<feature type="transmembrane region" description="Helical" evidence="1">
    <location>
        <begin position="157"/>
        <end position="176"/>
    </location>
</feature>
<evidence type="ECO:0000256" key="1">
    <source>
        <dbReference type="SAM" id="Phobius"/>
    </source>
</evidence>
<keyword evidence="3" id="KW-1185">Reference proteome</keyword>
<dbReference type="Proteomes" id="UP000642993">
    <property type="component" value="Unassembled WGS sequence"/>
</dbReference>
<protein>
    <submittedName>
        <fullName evidence="2">Uncharacterized protein</fullName>
    </submittedName>
</protein>
<evidence type="ECO:0000313" key="2">
    <source>
        <dbReference type="EMBL" id="MBD8505253.1"/>
    </source>
</evidence>
<sequence>MKRHEIVNLAAFLALAGGLCFHAALLWPEVPESWGAWRRIGVLACVLLLVPAAAWAARSYAGRSSRFLGRSYAVLAGAGIAVDLLAGRFWEALSSALGVAVILAAVLVLGIAPWIDRITRSPGSTSEDAAVARTESVASAPAIVPARHLSRREMINVTASTILTVTAALMTVTRWLELDRPEGASLGAYWQSWVLVLCIAMITAVSVWSARNYWRLTVPFLAVLYASLGVVTVLGYLMTARYVNAASIAVATPILIALVHQRGIRAWIESHTESSPSPPSLTA</sequence>
<feature type="transmembrane region" description="Helical" evidence="1">
    <location>
        <begin position="216"/>
        <end position="236"/>
    </location>
</feature>
<comment type="caution">
    <text evidence="2">The sequence shown here is derived from an EMBL/GenBank/DDBJ whole genome shotgun (WGS) entry which is preliminary data.</text>
</comment>
<keyword evidence="1" id="KW-0472">Membrane</keyword>
<accession>A0A927J9N4</accession>
<dbReference type="RefSeq" id="WP_192037717.1">
    <property type="nucleotide sequence ID" value="NZ_JACYWE010000001.1"/>
</dbReference>
<gene>
    <name evidence="2" type="ORF">HT102_01945</name>
</gene>
<keyword evidence="1" id="KW-0812">Transmembrane</keyword>
<name>A0A927J9N4_9ACTN</name>
<keyword evidence="1" id="KW-1133">Transmembrane helix</keyword>
<feature type="transmembrane region" description="Helical" evidence="1">
    <location>
        <begin position="69"/>
        <end position="90"/>
    </location>
</feature>
<feature type="transmembrane region" description="Helical" evidence="1">
    <location>
        <begin position="96"/>
        <end position="115"/>
    </location>
</feature>
<organism evidence="2 3">
    <name type="scientific">Lolliginicoccus lacisalsi</name>
    <dbReference type="NCBI Taxonomy" id="2742202"/>
    <lineage>
        <taxon>Bacteria</taxon>
        <taxon>Bacillati</taxon>
        <taxon>Actinomycetota</taxon>
        <taxon>Actinomycetes</taxon>
        <taxon>Mycobacteriales</taxon>
        <taxon>Hoyosellaceae</taxon>
        <taxon>Lolliginicoccus</taxon>
    </lineage>
</organism>
<feature type="transmembrane region" description="Helical" evidence="1">
    <location>
        <begin position="36"/>
        <end position="57"/>
    </location>
</feature>
<feature type="transmembrane region" description="Helical" evidence="1">
    <location>
        <begin position="242"/>
        <end position="259"/>
    </location>
</feature>
<reference evidence="2" key="1">
    <citation type="submission" date="2020-09" db="EMBL/GenBank/DDBJ databases">
        <title>Hoyosella lacisalsi sp. nov., a halotolerant actinobacterium isolated from soil of Lake Gudzhirganskoe.</title>
        <authorList>
            <person name="Yang Q."/>
            <person name="Guo P.Y."/>
            <person name="Liu S.W."/>
            <person name="Li F.N."/>
            <person name="Sun C.H."/>
        </authorList>
    </citation>
    <scope>NUCLEOTIDE SEQUENCE</scope>
    <source>
        <strain evidence="2">G463</strain>
    </source>
</reference>
<proteinExistence type="predicted"/>
<evidence type="ECO:0000313" key="3">
    <source>
        <dbReference type="Proteomes" id="UP000642993"/>
    </source>
</evidence>